<feature type="transmembrane region" description="Helical" evidence="5">
    <location>
        <begin position="397"/>
        <end position="416"/>
    </location>
</feature>
<dbReference type="GO" id="GO:0016874">
    <property type="term" value="F:ligase activity"/>
    <property type="evidence" value="ECO:0007669"/>
    <property type="project" value="UniProtKB-KW"/>
</dbReference>
<dbReference type="Proteomes" id="UP001216057">
    <property type="component" value="Unassembled WGS sequence"/>
</dbReference>
<protein>
    <submittedName>
        <fullName evidence="7">O-antigen ligase family protein</fullName>
    </submittedName>
</protein>
<proteinExistence type="predicted"/>
<dbReference type="InterPro" id="IPR051533">
    <property type="entry name" value="WaaL-like"/>
</dbReference>
<feature type="transmembrane region" description="Helical" evidence="5">
    <location>
        <begin position="237"/>
        <end position="261"/>
    </location>
</feature>
<keyword evidence="7" id="KW-0436">Ligase</keyword>
<organism evidence="7 8">
    <name type="scientific">Exercitatus varius</name>
    <dbReference type="NCBI Taxonomy" id="67857"/>
    <lineage>
        <taxon>Bacteria</taxon>
        <taxon>Pseudomonadati</taxon>
        <taxon>Pseudomonadota</taxon>
        <taxon>Gammaproteobacteria</taxon>
        <taxon>Pasteurellales</taxon>
        <taxon>Pasteurellaceae</taxon>
        <taxon>Exercitatus</taxon>
    </lineage>
</organism>
<evidence type="ECO:0000313" key="7">
    <source>
        <dbReference type="EMBL" id="MDG2946437.1"/>
    </source>
</evidence>
<dbReference type="PANTHER" id="PTHR37422">
    <property type="entry name" value="TEICHURONIC ACID BIOSYNTHESIS PROTEIN TUAE"/>
    <property type="match status" value="1"/>
</dbReference>
<feature type="domain" description="O-antigen ligase-related" evidence="6">
    <location>
        <begin position="196"/>
        <end position="350"/>
    </location>
</feature>
<comment type="subcellular location">
    <subcellularLocation>
        <location evidence="1">Membrane</location>
        <topology evidence="1">Multi-pass membrane protein</topology>
    </subcellularLocation>
</comment>
<dbReference type="RefSeq" id="WP_317486096.1">
    <property type="nucleotide sequence ID" value="NZ_JARQTX010000009.1"/>
</dbReference>
<feature type="transmembrane region" description="Helical" evidence="5">
    <location>
        <begin position="372"/>
        <end position="391"/>
    </location>
</feature>
<dbReference type="EMBL" id="JARQTX010000009">
    <property type="protein sequence ID" value="MDG2946437.1"/>
    <property type="molecule type" value="Genomic_DNA"/>
</dbReference>
<evidence type="ECO:0000313" key="8">
    <source>
        <dbReference type="Proteomes" id="UP001216057"/>
    </source>
</evidence>
<evidence type="ECO:0000259" key="6">
    <source>
        <dbReference type="Pfam" id="PF04932"/>
    </source>
</evidence>
<evidence type="ECO:0000256" key="3">
    <source>
        <dbReference type="ARBA" id="ARBA00022989"/>
    </source>
</evidence>
<feature type="transmembrane region" description="Helical" evidence="5">
    <location>
        <begin position="214"/>
        <end position="232"/>
    </location>
</feature>
<evidence type="ECO:0000256" key="1">
    <source>
        <dbReference type="ARBA" id="ARBA00004141"/>
    </source>
</evidence>
<reference evidence="7 8" key="1">
    <citation type="submission" date="2023-03" db="EMBL/GenBank/DDBJ databases">
        <title>Classification of Bisgaard taxon 6 and taxon 10 as Exercitatus varius gen. nov., spec. nov.</title>
        <authorList>
            <person name="Christensen H."/>
        </authorList>
    </citation>
    <scope>NUCLEOTIDE SEQUENCE [LARGE SCALE GENOMIC DNA]</scope>
    <source>
        <strain evidence="7 8">23350_01</strain>
    </source>
</reference>
<feature type="transmembrane region" description="Helical" evidence="5">
    <location>
        <begin position="37"/>
        <end position="53"/>
    </location>
</feature>
<keyword evidence="2 5" id="KW-0812">Transmembrane</keyword>
<evidence type="ECO:0000256" key="4">
    <source>
        <dbReference type="ARBA" id="ARBA00023136"/>
    </source>
</evidence>
<dbReference type="PANTHER" id="PTHR37422:SF13">
    <property type="entry name" value="LIPOPOLYSACCHARIDE BIOSYNTHESIS PROTEIN PA4999-RELATED"/>
    <property type="match status" value="1"/>
</dbReference>
<evidence type="ECO:0000256" key="2">
    <source>
        <dbReference type="ARBA" id="ARBA00022692"/>
    </source>
</evidence>
<feature type="transmembrane region" description="Helical" evidence="5">
    <location>
        <begin position="162"/>
        <end position="182"/>
    </location>
</feature>
<feature type="transmembrane region" description="Helical" evidence="5">
    <location>
        <begin position="191"/>
        <end position="208"/>
    </location>
</feature>
<dbReference type="InterPro" id="IPR007016">
    <property type="entry name" value="O-antigen_ligase-rel_domated"/>
</dbReference>
<keyword evidence="8" id="KW-1185">Reference proteome</keyword>
<sequence length="429" mass="49502">MNISVISTFKLLLFFALGLVIFSPALSNLLGLPRLDSALSFVFFFLSFMTLFFREIEKDFLKLIFPLYALFFFVGISLLNSFSTDKAVDSFFFGIVIFLFHYSFLAFNRNDGEAGIRRLLLGMSLIVLAGFFIEALLGFQLVSGNDELTVTDNAFKGFFFNTNDQAVIMISLAALIGFFYIIQENNWKWKLTGYALLLIIGLAVVVSASRSVLLSYLIMLMLILFLNASVYFKAVYLFFACVVALFIFNLSWLQELFILLAKIDWLERPIERFSLVIFSMADDKSVGYRTEIYTAFLDNFKILWLGYGPRDYIQYFDRIKLSFPLGYTNPHSFFIEIYLAFGIFAFLAFLYFILNAIYYVLTDYLLAWKERIFILFIFINFCWIVWVPSSILRLPLVWYPLFLVLVYAVLAKNGTFASSKSVGSRSSSW</sequence>
<keyword evidence="4 5" id="KW-0472">Membrane</keyword>
<feature type="transmembrane region" description="Helical" evidence="5">
    <location>
        <begin position="119"/>
        <end position="142"/>
    </location>
</feature>
<evidence type="ECO:0000256" key="5">
    <source>
        <dbReference type="SAM" id="Phobius"/>
    </source>
</evidence>
<feature type="transmembrane region" description="Helical" evidence="5">
    <location>
        <begin position="60"/>
        <end position="79"/>
    </location>
</feature>
<feature type="transmembrane region" description="Helical" evidence="5">
    <location>
        <begin position="91"/>
        <end position="107"/>
    </location>
</feature>
<accession>A0ABT6ESA2</accession>
<dbReference type="Pfam" id="PF04932">
    <property type="entry name" value="Wzy_C"/>
    <property type="match status" value="1"/>
</dbReference>
<name>A0ABT6ESA2_9PAST</name>
<gene>
    <name evidence="7" type="ORF">P7M32_08365</name>
</gene>
<feature type="transmembrane region" description="Helical" evidence="5">
    <location>
        <begin position="337"/>
        <end position="360"/>
    </location>
</feature>
<keyword evidence="3 5" id="KW-1133">Transmembrane helix</keyword>
<comment type="caution">
    <text evidence="7">The sequence shown here is derived from an EMBL/GenBank/DDBJ whole genome shotgun (WGS) entry which is preliminary data.</text>
</comment>